<sequence length="53" mass="6051">MTALLRLCDVQCIPVATNIASAELLVKAIQRQELGWRDVVHRYRNDRRNGTEG</sequence>
<dbReference type="SUPFAM" id="SSF52335">
    <property type="entry name" value="Methylglyoxal synthase-like"/>
    <property type="match status" value="1"/>
</dbReference>
<evidence type="ECO:0008006" key="3">
    <source>
        <dbReference type="Google" id="ProtNLM"/>
    </source>
</evidence>
<proteinExistence type="predicted"/>
<evidence type="ECO:0000313" key="2">
    <source>
        <dbReference type="Proteomes" id="UP000680304"/>
    </source>
</evidence>
<evidence type="ECO:0000313" key="1">
    <source>
        <dbReference type="EMBL" id="GIQ65691.1"/>
    </source>
</evidence>
<gene>
    <name evidence="1" type="ORF">PACILC2_42590</name>
</gene>
<organism evidence="1 2">
    <name type="scientific">Paenibacillus cisolokensis</name>
    <dbReference type="NCBI Taxonomy" id="1658519"/>
    <lineage>
        <taxon>Bacteria</taxon>
        <taxon>Bacillati</taxon>
        <taxon>Bacillota</taxon>
        <taxon>Bacilli</taxon>
        <taxon>Bacillales</taxon>
        <taxon>Paenibacillaceae</taxon>
        <taxon>Paenibacillus</taxon>
    </lineage>
</organism>
<comment type="caution">
    <text evidence="1">The sequence shown here is derived from an EMBL/GenBank/DDBJ whole genome shotgun (WGS) entry which is preliminary data.</text>
</comment>
<dbReference type="InterPro" id="IPR036914">
    <property type="entry name" value="MGS-like_dom_sf"/>
</dbReference>
<accession>A0ABQ4NBU4</accession>
<dbReference type="Proteomes" id="UP000680304">
    <property type="component" value="Unassembled WGS sequence"/>
</dbReference>
<dbReference type="EMBL" id="BOVJ01000145">
    <property type="protein sequence ID" value="GIQ65691.1"/>
    <property type="molecule type" value="Genomic_DNA"/>
</dbReference>
<reference evidence="1 2" key="1">
    <citation type="submission" date="2021-04" db="EMBL/GenBank/DDBJ databases">
        <title>Draft genome sequence of Paenibacillus cisolokensis, LC2-13A.</title>
        <authorList>
            <person name="Uke A."/>
            <person name="Chhe C."/>
            <person name="Baramee S."/>
            <person name="Kosugi A."/>
        </authorList>
    </citation>
    <scope>NUCLEOTIDE SEQUENCE [LARGE SCALE GENOMIC DNA]</scope>
    <source>
        <strain evidence="1 2">LC2-13A</strain>
    </source>
</reference>
<dbReference type="Gene3D" id="3.40.50.1380">
    <property type="entry name" value="Methylglyoxal synthase-like domain"/>
    <property type="match status" value="1"/>
</dbReference>
<name>A0ABQ4NBU4_9BACL</name>
<keyword evidence="2" id="KW-1185">Reference proteome</keyword>
<protein>
    <recommendedName>
        <fullName evidence="3">Methylglyoxal synthase</fullName>
    </recommendedName>
</protein>